<dbReference type="SUPFAM" id="SSF52799">
    <property type="entry name" value="(Phosphotyrosine protein) phosphatases II"/>
    <property type="match status" value="1"/>
</dbReference>
<dbReference type="AlphaFoldDB" id="A0A136IMD2"/>
<dbReference type="PANTHER" id="PTHR46588:SF1">
    <property type="entry name" value="SERINE_THREONINE_TYROSINE-INTERACTING PROTEIN"/>
    <property type="match status" value="1"/>
</dbReference>
<proteinExistence type="inferred from homology"/>
<evidence type="ECO:0000313" key="4">
    <source>
        <dbReference type="EMBL" id="KXJ85799.1"/>
    </source>
</evidence>
<feature type="region of interest" description="Disordered" evidence="2">
    <location>
        <begin position="1"/>
        <end position="22"/>
    </location>
</feature>
<name>A0A136IMD2_9PEZI</name>
<dbReference type="STRING" id="196109.A0A136IMD2"/>
<dbReference type="InterPro" id="IPR052449">
    <property type="entry name" value="STYX-Interacting_Phosphatase"/>
</dbReference>
<dbReference type="OrthoDB" id="10252009at2759"/>
<evidence type="ECO:0000313" key="5">
    <source>
        <dbReference type="Proteomes" id="UP000070501"/>
    </source>
</evidence>
<dbReference type="GO" id="GO:0062026">
    <property type="term" value="P:negative regulation of SCF-dependent proteasomal ubiquitin-dependent catabolic process"/>
    <property type="evidence" value="ECO:0007669"/>
    <property type="project" value="TreeGrafter"/>
</dbReference>
<accession>A0A136IMD2</accession>
<dbReference type="PANTHER" id="PTHR46588">
    <property type="entry name" value="SERINE/THREONINE/TYROSINE-INTERACTING PROTEIN"/>
    <property type="match status" value="1"/>
</dbReference>
<feature type="domain" description="Tyrosine specific protein phosphatases" evidence="3">
    <location>
        <begin position="193"/>
        <end position="260"/>
    </location>
</feature>
<dbReference type="InterPro" id="IPR029021">
    <property type="entry name" value="Prot-tyrosine_phosphatase-like"/>
</dbReference>
<dbReference type="SMART" id="SM00195">
    <property type="entry name" value="DSPc"/>
    <property type="match status" value="1"/>
</dbReference>
<evidence type="ECO:0000259" key="3">
    <source>
        <dbReference type="PROSITE" id="PS50056"/>
    </source>
</evidence>
<dbReference type="GO" id="GO:0005737">
    <property type="term" value="C:cytoplasm"/>
    <property type="evidence" value="ECO:0007669"/>
    <property type="project" value="TreeGrafter"/>
</dbReference>
<reference evidence="5" key="1">
    <citation type="submission" date="2016-02" db="EMBL/GenBank/DDBJ databases">
        <title>Draft genome sequence of Microdochium bolleyi, a fungal endophyte of beachgrass.</title>
        <authorList>
            <consortium name="DOE Joint Genome Institute"/>
            <person name="David A.S."/>
            <person name="May G."/>
            <person name="Haridas S."/>
            <person name="Lim J."/>
            <person name="Wang M."/>
            <person name="Labutti K."/>
            <person name="Lipzen A."/>
            <person name="Barry K."/>
            <person name="Grigoriev I.V."/>
        </authorList>
    </citation>
    <scope>NUCLEOTIDE SEQUENCE [LARGE SCALE GENOMIC DNA]</scope>
    <source>
        <strain evidence="5">J235TASD1</strain>
    </source>
</reference>
<dbReference type="GO" id="GO:0005654">
    <property type="term" value="C:nucleoplasm"/>
    <property type="evidence" value="ECO:0007669"/>
    <property type="project" value="TreeGrafter"/>
</dbReference>
<dbReference type="CDD" id="cd14498">
    <property type="entry name" value="DSP"/>
    <property type="match status" value="1"/>
</dbReference>
<organism evidence="4 5">
    <name type="scientific">Microdochium bolleyi</name>
    <dbReference type="NCBI Taxonomy" id="196109"/>
    <lineage>
        <taxon>Eukaryota</taxon>
        <taxon>Fungi</taxon>
        <taxon>Dikarya</taxon>
        <taxon>Ascomycota</taxon>
        <taxon>Pezizomycotina</taxon>
        <taxon>Sordariomycetes</taxon>
        <taxon>Xylariomycetidae</taxon>
        <taxon>Xylariales</taxon>
        <taxon>Microdochiaceae</taxon>
        <taxon>Microdochium</taxon>
    </lineage>
</organism>
<dbReference type="PROSITE" id="PS50056">
    <property type="entry name" value="TYR_PHOSPHATASE_2"/>
    <property type="match status" value="1"/>
</dbReference>
<dbReference type="InParanoid" id="A0A136IMD2"/>
<gene>
    <name evidence="4" type="ORF">Micbo1qcDRAFT_169072</name>
</gene>
<dbReference type="InterPro" id="IPR020422">
    <property type="entry name" value="TYR_PHOSPHATASE_DUAL_dom"/>
</dbReference>
<dbReference type="Gene3D" id="3.90.190.10">
    <property type="entry name" value="Protein tyrosine phosphatase superfamily"/>
    <property type="match status" value="1"/>
</dbReference>
<dbReference type="InterPro" id="IPR000340">
    <property type="entry name" value="Dual-sp_phosphatase_cat-dom"/>
</dbReference>
<keyword evidence="5" id="KW-1185">Reference proteome</keyword>
<dbReference type="GO" id="GO:0070372">
    <property type="term" value="P:regulation of ERK1 and ERK2 cascade"/>
    <property type="evidence" value="ECO:0007669"/>
    <property type="project" value="TreeGrafter"/>
</dbReference>
<evidence type="ECO:0000256" key="2">
    <source>
        <dbReference type="SAM" id="MobiDB-lite"/>
    </source>
</evidence>
<dbReference type="Pfam" id="PF00782">
    <property type="entry name" value="DSPc"/>
    <property type="match status" value="1"/>
</dbReference>
<dbReference type="InterPro" id="IPR000387">
    <property type="entry name" value="Tyr_Pase_dom"/>
</dbReference>
<dbReference type="GO" id="GO:1990444">
    <property type="term" value="F:F-box domain binding"/>
    <property type="evidence" value="ECO:0007669"/>
    <property type="project" value="TreeGrafter"/>
</dbReference>
<dbReference type="EMBL" id="KQ964274">
    <property type="protein sequence ID" value="KXJ85799.1"/>
    <property type="molecule type" value="Genomic_DNA"/>
</dbReference>
<dbReference type="Proteomes" id="UP000070501">
    <property type="component" value="Unassembled WGS sequence"/>
</dbReference>
<protein>
    <submittedName>
        <fullName evidence="4">Protein-tyrosine phosphatase-like protein</fullName>
    </submittedName>
</protein>
<dbReference type="GO" id="GO:0140096">
    <property type="term" value="F:catalytic activity, acting on a protein"/>
    <property type="evidence" value="ECO:0007669"/>
    <property type="project" value="UniProtKB-ARBA"/>
</dbReference>
<sequence length="344" mass="37921">MAPLESRGRFATPTAAFSGRPPSPPPIVIPAVPIAKALAPIALVPSFANIDPAFLSPEDLAIITQNAKPQIARDSAQNWTYESRRQAQQILDFLYLGPSSVAKDRQWLRDNGFTMLLAARSSWMAGVQLMSADRVAAELGIQAAHVDVSGHQELIRAFPDVVRMINNHMLSVYRDQAVSANDAAQQYPIQPPTDYQNHIAIDQGNFKRGKILVFCESGNDRSAGVVVAYLMSVYGLDMVSAAQFVQYKRFSVSLEDDLKQLLLTYQGILEAQRTVNTFTLGTPSITTQTTINQENSSHPRKRGINDVMHMDEDGDENSMAGQEFALDAARYQDRASFMPFVDDA</sequence>
<evidence type="ECO:0000256" key="1">
    <source>
        <dbReference type="ARBA" id="ARBA00009649"/>
    </source>
</evidence>
<comment type="similarity">
    <text evidence="1">Belongs to the protein-tyrosine phosphatase family. Non-receptor class subfamily.</text>
</comment>